<dbReference type="GO" id="GO:0006437">
    <property type="term" value="P:tyrosyl-tRNA aminoacylation"/>
    <property type="evidence" value="ECO:0007669"/>
    <property type="project" value="InterPro"/>
</dbReference>
<evidence type="ECO:0000256" key="7">
    <source>
        <dbReference type="ARBA" id="ARBA00048248"/>
    </source>
</evidence>
<reference evidence="12 13" key="1">
    <citation type="submission" date="2017-03" db="EMBL/GenBank/DDBJ databases">
        <title>Genomes of endolithic fungi from Antarctica.</title>
        <authorList>
            <person name="Coleine C."/>
            <person name="Masonjones S."/>
            <person name="Stajich J.E."/>
        </authorList>
    </citation>
    <scope>NUCLEOTIDE SEQUENCE [LARGE SCALE GENOMIC DNA]</scope>
    <source>
        <strain evidence="12 13">CCFEE 5187</strain>
    </source>
</reference>
<dbReference type="SUPFAM" id="SSF52374">
    <property type="entry name" value="Nucleotidylyl transferase"/>
    <property type="match status" value="1"/>
</dbReference>
<dbReference type="PROSITE" id="PS00178">
    <property type="entry name" value="AA_TRNA_LIGASE_I"/>
    <property type="match status" value="1"/>
</dbReference>
<dbReference type="InterPro" id="IPR036986">
    <property type="entry name" value="S4_RNA-bd_sf"/>
</dbReference>
<evidence type="ECO:0000256" key="9">
    <source>
        <dbReference type="RuleBase" id="RU361234"/>
    </source>
</evidence>
<keyword evidence="3 9" id="KW-0547">Nucleotide-binding</keyword>
<feature type="compositionally biased region" description="Basic and acidic residues" evidence="10">
    <location>
        <begin position="1383"/>
        <end position="1393"/>
    </location>
</feature>
<keyword evidence="5 9" id="KW-0648">Protein biosynthesis</keyword>
<dbReference type="GO" id="GO:0000466">
    <property type="term" value="P:maturation of 5.8S rRNA from tricistronic rRNA transcript (SSU-rRNA, 5.8S rRNA, LSU-rRNA)"/>
    <property type="evidence" value="ECO:0007669"/>
    <property type="project" value="UniProtKB-UniRule"/>
</dbReference>
<evidence type="ECO:0000256" key="8">
    <source>
        <dbReference type="HAMAP-Rule" id="MF_03028"/>
    </source>
</evidence>
<dbReference type="Pfam" id="PF16714">
    <property type="entry name" value="TyrRSs_C"/>
    <property type="match status" value="1"/>
</dbReference>
<protein>
    <recommendedName>
        <fullName evidence="8">Pescadillo homolog</fullName>
    </recommendedName>
    <alternativeName>
        <fullName evidence="8">Nucleolar protein 7 homolog</fullName>
    </alternativeName>
</protein>
<dbReference type="FunFam" id="3.40.50.620:FF:000227">
    <property type="entry name" value="Tyrosine--tRNA ligase"/>
    <property type="match status" value="1"/>
</dbReference>
<evidence type="ECO:0000256" key="10">
    <source>
        <dbReference type="SAM" id="MobiDB-lite"/>
    </source>
</evidence>
<dbReference type="SUPFAM" id="SSF55174">
    <property type="entry name" value="Alpha-L RNA-binding motif"/>
    <property type="match status" value="1"/>
</dbReference>
<dbReference type="NCBIfam" id="TIGR00234">
    <property type="entry name" value="tyrS"/>
    <property type="match status" value="1"/>
</dbReference>
<comment type="subunit">
    <text evidence="8">Component of the NOP7 complex, composed of ERB1, NOP7 and YTM1. Within the NOP7 complex ERB1 appears to interact directly with NOP7 and YTM1. The NOP7 complex also associates with the 66S pre-ribosome.</text>
</comment>
<dbReference type="InterPro" id="IPR002305">
    <property type="entry name" value="aa-tRNA-synth_Ic"/>
</dbReference>
<comment type="similarity">
    <text evidence="1 9">Belongs to the class-I aminoacyl-tRNA synthetase family.</text>
</comment>
<dbReference type="GO" id="GO:0005654">
    <property type="term" value="C:nucleoplasm"/>
    <property type="evidence" value="ECO:0007669"/>
    <property type="project" value="UniProtKB-SubCell"/>
</dbReference>
<proteinExistence type="inferred from homology"/>
<keyword evidence="4 9" id="KW-0067">ATP-binding</keyword>
<dbReference type="GO" id="GO:0003723">
    <property type="term" value="F:RNA binding"/>
    <property type="evidence" value="ECO:0007669"/>
    <property type="project" value="InterPro"/>
</dbReference>
<dbReference type="SUPFAM" id="SSF52113">
    <property type="entry name" value="BRCT domain"/>
    <property type="match status" value="1"/>
</dbReference>
<dbReference type="InterPro" id="IPR001412">
    <property type="entry name" value="aa-tRNA-synth_I_CS"/>
</dbReference>
<comment type="catalytic activity">
    <reaction evidence="7 9">
        <text>tRNA(Tyr) + L-tyrosine + ATP = L-tyrosyl-tRNA(Tyr) + AMP + diphosphate + H(+)</text>
        <dbReference type="Rhea" id="RHEA:10220"/>
        <dbReference type="Rhea" id="RHEA-COMP:9706"/>
        <dbReference type="Rhea" id="RHEA-COMP:9707"/>
        <dbReference type="ChEBI" id="CHEBI:15378"/>
        <dbReference type="ChEBI" id="CHEBI:30616"/>
        <dbReference type="ChEBI" id="CHEBI:33019"/>
        <dbReference type="ChEBI" id="CHEBI:58315"/>
        <dbReference type="ChEBI" id="CHEBI:78442"/>
        <dbReference type="ChEBI" id="CHEBI:78536"/>
        <dbReference type="ChEBI" id="CHEBI:456215"/>
        <dbReference type="EC" id="6.1.1.1"/>
    </reaction>
</comment>
<keyword evidence="8" id="KW-0539">Nucleus</keyword>
<dbReference type="CDD" id="cd17709">
    <property type="entry name" value="BRCT_pescadillo_like"/>
    <property type="match status" value="1"/>
</dbReference>
<feature type="compositionally biased region" description="Low complexity" evidence="10">
    <location>
        <begin position="1134"/>
        <end position="1157"/>
    </location>
</feature>
<dbReference type="HAMAP" id="MF_03028">
    <property type="entry name" value="Pescadillo"/>
    <property type="match status" value="1"/>
</dbReference>
<feature type="domain" description="Tyrosyl-tRNA synthetase C-terminal" evidence="11">
    <location>
        <begin position="1172"/>
        <end position="1289"/>
    </location>
</feature>
<sequence>MAKIKKKGTSGQAKNFITRTQAVRKLQISLPDFRRLCIYPREPRNKNSTTYYYTKDIQYLLHEPLLNKFRDHKALAKKIKRALGRNEVSDAARLEKKTPRITLDHIIKERYPTFIDALRDLDDALSMLFLFANLPSTSAVPPKTIALCQRLCLEFEHYLITTHSLRKSFLSIKGIYYQATVQGQDILWLVPYKFVQRVTGDVDFRIMGTFVEFYTTLLGFVNFRLYTSIGLVYPPKFSASSDERGGELGAFTLEGRGVGETPHTLESTNGTSGDSGQQSISATAQAEADRIAFLSEPIEEPAQPNPSEAQSDTDGNEPTTDAIDTFETAAEGGDVLQQPQLGSSEASTLFTDFTFYLSRETPRQPLEFILKAFDCRRVGWDAVLGDGAFTTSEADPAITHQIVDRPNLPLPAMPEEPKADGADMQDVDNAPAVAGALKPGQRVPGRTYIQPQWVWDSINAGRLLRPDIYAPGATLPPHLSPWVKPKKGEYDPSAPLAEQEREGEAEEAEGLDDEDEEDGVEEGSEGEEVAGVRGDGEARAMEESLLDRAGREVEGGEGMDIAGSSEDDSDEEEDDAAAEEAFGGFGDDASSADEDEKTRTQHQRELEAEAAGQPFASTDAGSTPAKALKAKGEEARKKAARKQREADEELERQKMMMSRKKRKLFEKMEFSNRRKDAEAEKLRGKKRKIEKERERKVGTRIGSKFEAMSKTLKFRMRSVADSRHALRPQLYVCAQCTLGQHMPKTAKRLIGQKYLAKVAQAELDWASQARDIRAGKKKSMLSLLEERGYVNAVAGGRDNLDKLMTNKRIGAYVGIDPTAPSLHVGHLLPFMVLFWMYVHGFHTISLVGGATAKIGDPTGRTTSRQAQPSAVRKANLHAMHYQVKALWRKVESYGEKHGYKWEWAWRRGIDNNTTWMEKLSVMELLKVLGPGIRLGTMLSRDTVKNKMENGDGMSFAEFTYPVLQAWDWWYMYNTKQPAIQLQIGGSDQYGNIVAGIDAIKYITKNHSNPELRQEKEDPLMTPYGLTVPLLTTSSGEKFGKSAGNAIWLDKEMTSSFDLYGFFLRSADADVERYLKLFTFLPMETIRSVMEEHTQNPSKRTAQHLLASELLELVHGKPAAEEAAQQHSRFSGNRSKSTTSTSPTLSSPTSETTSTSVTNPDINRSLNPHAPPTNWENAPPPNITLPRSLVYGMTFGRILYHAGLVSSYSEGNRLIQKGGVYVGSAPAQIGHQRDEVSFTPAKWGDPAGTEQFVIDGQLLILRVGKWKVKVIKIVDDDEFRRMGGSAPGWEALEEEGGKERLRKGAERDYDEARKPVKVRKWKGGNDMSGEPVRSTKRASGESPVSGFEATHREGGRAGLKSLRGTENKDVPQRPFRASTDSTDESARIRMHASDRPVTIRKQMSEWSGSDGSKGWRSVD</sequence>
<dbReference type="InterPro" id="IPR014729">
    <property type="entry name" value="Rossmann-like_a/b/a_fold"/>
</dbReference>
<feature type="region of interest" description="Disordered" evidence="10">
    <location>
        <begin position="1320"/>
        <end position="1418"/>
    </location>
</feature>
<feature type="compositionally biased region" description="Polar residues" evidence="10">
    <location>
        <begin position="305"/>
        <end position="319"/>
    </location>
</feature>
<comment type="caution">
    <text evidence="12">The sequence shown here is derived from an EMBL/GenBank/DDBJ whole genome shotgun (WGS) entry which is preliminary data.</text>
</comment>
<name>A0A4U0XFR5_9PEZI</name>
<evidence type="ECO:0000256" key="1">
    <source>
        <dbReference type="ARBA" id="ARBA00005594"/>
    </source>
</evidence>
<dbReference type="InterPro" id="IPR002307">
    <property type="entry name" value="Tyr-tRNA-ligase"/>
</dbReference>
<dbReference type="PRINTS" id="PR01040">
    <property type="entry name" value="TRNASYNTHTYR"/>
</dbReference>
<feature type="region of interest" description="Disordered" evidence="10">
    <location>
        <begin position="253"/>
        <end position="282"/>
    </location>
</feature>
<dbReference type="Proteomes" id="UP000308768">
    <property type="component" value="Unassembled WGS sequence"/>
</dbReference>
<dbReference type="FunFam" id="1.10.240.10:FF:000001">
    <property type="entry name" value="Tyrosine--tRNA ligase"/>
    <property type="match status" value="1"/>
</dbReference>
<keyword evidence="8" id="KW-0698">rRNA processing</keyword>
<feature type="compositionally biased region" description="Basic and acidic residues" evidence="10">
    <location>
        <begin position="534"/>
        <end position="554"/>
    </location>
</feature>
<feature type="compositionally biased region" description="Acidic residues" evidence="10">
    <location>
        <begin position="501"/>
        <end position="528"/>
    </location>
</feature>
<organism evidence="12 13">
    <name type="scientific">Cryomyces minteri</name>
    <dbReference type="NCBI Taxonomy" id="331657"/>
    <lineage>
        <taxon>Eukaryota</taxon>
        <taxon>Fungi</taxon>
        <taxon>Dikarya</taxon>
        <taxon>Ascomycota</taxon>
        <taxon>Pezizomycotina</taxon>
        <taxon>Dothideomycetes</taxon>
        <taxon>Dothideomycetes incertae sedis</taxon>
        <taxon>Cryomyces</taxon>
    </lineage>
</organism>
<feature type="compositionally biased region" description="Polar residues" evidence="10">
    <location>
        <begin position="1124"/>
        <end position="1133"/>
    </location>
</feature>
<keyword evidence="13" id="KW-1185">Reference proteome</keyword>
<dbReference type="EMBL" id="NAJN01000273">
    <property type="protein sequence ID" value="TKA75760.1"/>
    <property type="molecule type" value="Genomic_DNA"/>
</dbReference>
<evidence type="ECO:0000313" key="12">
    <source>
        <dbReference type="EMBL" id="TKA75760.1"/>
    </source>
</evidence>
<accession>A0A4U0XFR5</accession>
<feature type="compositionally biased region" description="Acidic residues" evidence="10">
    <location>
        <begin position="565"/>
        <end position="578"/>
    </location>
</feature>
<feature type="compositionally biased region" description="Basic and acidic residues" evidence="10">
    <location>
        <begin position="596"/>
        <end position="607"/>
    </location>
</feature>
<evidence type="ECO:0000256" key="5">
    <source>
        <dbReference type="ARBA" id="ARBA00022917"/>
    </source>
</evidence>
<dbReference type="InterPro" id="IPR010613">
    <property type="entry name" value="PES"/>
</dbReference>
<dbReference type="Gene3D" id="3.10.290.10">
    <property type="entry name" value="RNA-binding S4 domain"/>
    <property type="match status" value="1"/>
</dbReference>
<evidence type="ECO:0000256" key="6">
    <source>
        <dbReference type="ARBA" id="ARBA00023146"/>
    </source>
</evidence>
<dbReference type="PANTHER" id="PTHR12221:SF6">
    <property type="entry name" value="PESCADILLO HOMOLOG"/>
    <property type="match status" value="1"/>
</dbReference>
<keyword evidence="2 9" id="KW-0436">Ligase</keyword>
<evidence type="ECO:0000256" key="4">
    <source>
        <dbReference type="ARBA" id="ARBA00022840"/>
    </source>
</evidence>
<dbReference type="Gene3D" id="3.40.50.620">
    <property type="entry name" value="HUPs"/>
    <property type="match status" value="1"/>
</dbReference>
<evidence type="ECO:0000259" key="11">
    <source>
        <dbReference type="Pfam" id="PF16714"/>
    </source>
</evidence>
<dbReference type="GO" id="GO:0005524">
    <property type="term" value="F:ATP binding"/>
    <property type="evidence" value="ECO:0007669"/>
    <property type="project" value="UniProtKB-KW"/>
</dbReference>
<feature type="region of interest" description="Disordered" evidence="10">
    <location>
        <begin position="1117"/>
        <end position="1180"/>
    </location>
</feature>
<dbReference type="STRING" id="331657.A0A4U0XFR5"/>
<dbReference type="PANTHER" id="PTHR12221">
    <property type="entry name" value="PESCADILLO - RELATED"/>
    <property type="match status" value="1"/>
</dbReference>
<feature type="compositionally biased region" description="Basic and acidic residues" evidence="10">
    <location>
        <begin position="630"/>
        <end position="645"/>
    </location>
</feature>
<dbReference type="OrthoDB" id="10264910at2759"/>
<dbReference type="GO" id="GO:0004831">
    <property type="term" value="F:tyrosine-tRNA ligase activity"/>
    <property type="evidence" value="ECO:0007669"/>
    <property type="project" value="UniProtKB-EC"/>
</dbReference>
<keyword evidence="6 9" id="KW-0030">Aminoacyl-tRNA synthetase</keyword>
<dbReference type="GO" id="GO:0000463">
    <property type="term" value="P:maturation of LSU-rRNA from tricistronic rRNA transcript (SSU-rRNA, 5.8S rRNA, LSU-rRNA)"/>
    <property type="evidence" value="ECO:0007669"/>
    <property type="project" value="UniProtKB-UniRule"/>
</dbReference>
<dbReference type="GO" id="GO:0070545">
    <property type="term" value="C:PeBoW complex"/>
    <property type="evidence" value="ECO:0007669"/>
    <property type="project" value="TreeGrafter"/>
</dbReference>
<evidence type="ECO:0000256" key="2">
    <source>
        <dbReference type="ARBA" id="ARBA00022598"/>
    </source>
</evidence>
<feature type="compositionally biased region" description="Polar residues" evidence="10">
    <location>
        <begin position="264"/>
        <end position="282"/>
    </location>
</feature>
<feature type="region of interest" description="Disordered" evidence="10">
    <location>
        <begin position="298"/>
        <end position="321"/>
    </location>
</feature>
<dbReference type="GO" id="GO:0030687">
    <property type="term" value="C:preribosome, large subunit precursor"/>
    <property type="evidence" value="ECO:0007669"/>
    <property type="project" value="UniProtKB-UniRule"/>
</dbReference>
<comment type="subcellular location">
    <subcellularLocation>
        <location evidence="8">Nucleus</location>
        <location evidence="8">Nucleolus</location>
    </subcellularLocation>
    <subcellularLocation>
        <location evidence="8">Nucleus</location>
        <location evidence="8">Nucleoplasm</location>
    </subcellularLocation>
</comment>
<comment type="function">
    <text evidence="8">Component of the NOP7 complex, which is required for maturation of the 25S and 5.8S ribosomal RNAs and formation of the 60S ribosome.</text>
</comment>
<dbReference type="InterPro" id="IPR036420">
    <property type="entry name" value="BRCT_dom_sf"/>
</dbReference>
<dbReference type="Pfam" id="PF06732">
    <property type="entry name" value="Pescadillo_N"/>
    <property type="match status" value="1"/>
</dbReference>
<comment type="similarity">
    <text evidence="8">Belongs to the pescadillo family.</text>
</comment>
<keyword evidence="8" id="KW-0690">Ribosome biogenesis</keyword>
<gene>
    <name evidence="8" type="primary">NOP7</name>
    <name evidence="12" type="ORF">B0A49_02897</name>
</gene>
<dbReference type="CDD" id="cd00805">
    <property type="entry name" value="TyrRS_core"/>
    <property type="match status" value="1"/>
</dbReference>
<evidence type="ECO:0000313" key="13">
    <source>
        <dbReference type="Proteomes" id="UP000308768"/>
    </source>
</evidence>
<evidence type="ECO:0000256" key="3">
    <source>
        <dbReference type="ARBA" id="ARBA00022741"/>
    </source>
</evidence>
<dbReference type="InterPro" id="IPR032005">
    <property type="entry name" value="TyrRSs_C"/>
</dbReference>
<dbReference type="Pfam" id="PF00579">
    <property type="entry name" value="tRNA-synt_1b"/>
    <property type="match status" value="1"/>
</dbReference>
<feature type="region of interest" description="Disordered" evidence="10">
    <location>
        <begin position="475"/>
        <end position="657"/>
    </location>
</feature>
<dbReference type="Gene3D" id="3.40.50.10190">
    <property type="entry name" value="BRCT domain"/>
    <property type="match status" value="1"/>
</dbReference>
<dbReference type="GO" id="GO:0043021">
    <property type="term" value="F:ribonucleoprotein complex binding"/>
    <property type="evidence" value="ECO:0007669"/>
    <property type="project" value="UniProtKB-UniRule"/>
</dbReference>
<dbReference type="Gene3D" id="1.10.240.10">
    <property type="entry name" value="Tyrosyl-Transfer RNA Synthetase"/>
    <property type="match status" value="1"/>
</dbReference>